<protein>
    <submittedName>
        <fullName evidence="3">Uncharacterized protein</fullName>
    </submittedName>
</protein>
<feature type="chain" id="PRO_5045945815" evidence="2">
    <location>
        <begin position="17"/>
        <end position="240"/>
    </location>
</feature>
<name>A0ABQ6NCZ1_9STRA</name>
<evidence type="ECO:0000256" key="2">
    <source>
        <dbReference type="SAM" id="SignalP"/>
    </source>
</evidence>
<feature type="non-terminal residue" evidence="3">
    <location>
        <position position="240"/>
    </location>
</feature>
<sequence length="240" mass="24713">MLFLRILLLPLLLASPSPLSFDPLAALSKTSRLPPSWLPADVLALRTALESCSYGECSLDVLGRHLELTGLEVKTPVTKTPETPPAAEQGPPSASQGAPSASQGPPSASQGPPSASQRPALLASLSLSWAAGPAGDTLLDLSLRDACANVCFLSARPSTGNTNWQVLERGGFPPPLAAAPPSRTPSLSSAAFLIRSLSLSNATLLLTSPVLPPPHELVPPLPLPPRTLEKLEAEVAAAAA</sequence>
<evidence type="ECO:0000313" key="4">
    <source>
        <dbReference type="Proteomes" id="UP001165060"/>
    </source>
</evidence>
<reference evidence="3 4" key="1">
    <citation type="journal article" date="2023" name="Commun. Biol.">
        <title>Genome analysis of Parmales, the sister group of diatoms, reveals the evolutionary specialization of diatoms from phago-mixotrophs to photoautotrophs.</title>
        <authorList>
            <person name="Ban H."/>
            <person name="Sato S."/>
            <person name="Yoshikawa S."/>
            <person name="Yamada K."/>
            <person name="Nakamura Y."/>
            <person name="Ichinomiya M."/>
            <person name="Sato N."/>
            <person name="Blanc-Mathieu R."/>
            <person name="Endo H."/>
            <person name="Kuwata A."/>
            <person name="Ogata H."/>
        </authorList>
    </citation>
    <scope>NUCLEOTIDE SEQUENCE [LARGE SCALE GENOMIC DNA]</scope>
</reference>
<evidence type="ECO:0000256" key="1">
    <source>
        <dbReference type="SAM" id="MobiDB-lite"/>
    </source>
</evidence>
<accession>A0ABQ6NCZ1</accession>
<proteinExistence type="predicted"/>
<keyword evidence="2" id="KW-0732">Signal</keyword>
<feature type="compositionally biased region" description="Low complexity" evidence="1">
    <location>
        <begin position="89"/>
        <end position="117"/>
    </location>
</feature>
<dbReference type="Proteomes" id="UP001165060">
    <property type="component" value="Unassembled WGS sequence"/>
</dbReference>
<feature type="signal peptide" evidence="2">
    <location>
        <begin position="1"/>
        <end position="16"/>
    </location>
</feature>
<organism evidence="3 4">
    <name type="scientific">Tetraparma gracilis</name>
    <dbReference type="NCBI Taxonomy" id="2962635"/>
    <lineage>
        <taxon>Eukaryota</taxon>
        <taxon>Sar</taxon>
        <taxon>Stramenopiles</taxon>
        <taxon>Ochrophyta</taxon>
        <taxon>Bolidophyceae</taxon>
        <taxon>Parmales</taxon>
        <taxon>Triparmaceae</taxon>
        <taxon>Tetraparma</taxon>
    </lineage>
</organism>
<evidence type="ECO:0000313" key="3">
    <source>
        <dbReference type="EMBL" id="GMI57224.1"/>
    </source>
</evidence>
<comment type="caution">
    <text evidence="3">The sequence shown here is derived from an EMBL/GenBank/DDBJ whole genome shotgun (WGS) entry which is preliminary data.</text>
</comment>
<feature type="region of interest" description="Disordered" evidence="1">
    <location>
        <begin position="75"/>
        <end position="117"/>
    </location>
</feature>
<dbReference type="EMBL" id="BRYB01006422">
    <property type="protein sequence ID" value="GMI57224.1"/>
    <property type="molecule type" value="Genomic_DNA"/>
</dbReference>
<gene>
    <name evidence="3" type="ORF">TeGR_g15317</name>
</gene>
<keyword evidence="4" id="KW-1185">Reference proteome</keyword>